<sequence>MDVFPSVIGDKVTVNVPKGMPELMMLITREVLRTNPEDENAAHRVVAGYLKWLLEKYRGRGDSLLDAVMQMKINSLIRTEEDKYIEQLKASGYTTAKLDTSATIIQQWWKSLRIEPTDTEELRIHEMLSEEIIQILDKNGITSTIANEAASKIQESWRKYHGLRLTTKSPGSNDKLSSYVEDELSDTTLNYENDFDERVNVVTKGQRDYVPPIPDFIIDDDLMEKVSFEDDDDIN</sequence>
<evidence type="ECO:0000313" key="2">
    <source>
        <dbReference type="Proteomes" id="UP000325440"/>
    </source>
</evidence>
<proteinExistence type="predicted"/>
<dbReference type="AlphaFoldDB" id="A0A5E4MHH8"/>
<dbReference type="Proteomes" id="UP000325440">
    <property type="component" value="Unassembled WGS sequence"/>
</dbReference>
<name>A0A5E4MHH8_9HEMI</name>
<dbReference type="Gene3D" id="1.20.890.10">
    <property type="entry name" value="cAMP-dependent protein kinase regulatory subunit, dimerization-anchoring domain"/>
    <property type="match status" value="1"/>
</dbReference>
<gene>
    <name evidence="1" type="ORF">CINCED_3A024804</name>
</gene>
<accession>A0A5E4MHH8</accession>
<dbReference type="OrthoDB" id="26525at2759"/>
<evidence type="ECO:0000313" key="1">
    <source>
        <dbReference type="EMBL" id="VVC30828.1"/>
    </source>
</evidence>
<keyword evidence="2" id="KW-1185">Reference proteome</keyword>
<dbReference type="EMBL" id="CABPRJ010000541">
    <property type="protein sequence ID" value="VVC30828.1"/>
    <property type="molecule type" value="Genomic_DNA"/>
</dbReference>
<reference evidence="1 2" key="1">
    <citation type="submission" date="2019-08" db="EMBL/GenBank/DDBJ databases">
        <authorList>
            <person name="Alioto T."/>
            <person name="Alioto T."/>
            <person name="Gomez Garrido J."/>
        </authorList>
    </citation>
    <scope>NUCLEOTIDE SEQUENCE [LARGE SCALE GENOMIC DNA]</scope>
</reference>
<organism evidence="1 2">
    <name type="scientific">Cinara cedri</name>
    <dbReference type="NCBI Taxonomy" id="506608"/>
    <lineage>
        <taxon>Eukaryota</taxon>
        <taxon>Metazoa</taxon>
        <taxon>Ecdysozoa</taxon>
        <taxon>Arthropoda</taxon>
        <taxon>Hexapoda</taxon>
        <taxon>Insecta</taxon>
        <taxon>Pterygota</taxon>
        <taxon>Neoptera</taxon>
        <taxon>Paraneoptera</taxon>
        <taxon>Hemiptera</taxon>
        <taxon>Sternorrhyncha</taxon>
        <taxon>Aphidomorpha</taxon>
        <taxon>Aphidoidea</taxon>
        <taxon>Aphididae</taxon>
        <taxon>Lachninae</taxon>
        <taxon>Cinara</taxon>
    </lineage>
</organism>
<protein>
    <submittedName>
        <fullName evidence="1">Uncharacterized protein</fullName>
    </submittedName>
</protein>